<dbReference type="Pfam" id="PF01759">
    <property type="entry name" value="NTR"/>
    <property type="match status" value="1"/>
</dbReference>
<evidence type="ECO:0000256" key="4">
    <source>
        <dbReference type="ARBA" id="ARBA00022729"/>
    </source>
</evidence>
<evidence type="ECO:0000259" key="13">
    <source>
        <dbReference type="PROSITE" id="PS50027"/>
    </source>
</evidence>
<dbReference type="PANTHER" id="PTHR10574">
    <property type="entry name" value="NETRIN/LAMININ-RELATED"/>
    <property type="match status" value="1"/>
</dbReference>
<comment type="caution">
    <text evidence="11">Lacks conserved residue(s) required for the propagation of feature annotation.</text>
</comment>
<feature type="region of interest" description="Disordered" evidence="12">
    <location>
        <begin position="222"/>
        <end position="330"/>
    </location>
</feature>
<dbReference type="FunFam" id="2.40.50.120:FF:000002">
    <property type="entry name" value="netrin-4 isoform X1"/>
    <property type="match status" value="1"/>
</dbReference>
<dbReference type="InterPro" id="IPR002049">
    <property type="entry name" value="LE_dom"/>
</dbReference>
<dbReference type="Pfam" id="PF24973">
    <property type="entry name" value="EGF_LMN_ATRN"/>
    <property type="match status" value="1"/>
</dbReference>
<keyword evidence="7" id="KW-0325">Glycoprotein</keyword>
<feature type="disulfide bond" evidence="11">
    <location>
        <begin position="721"/>
        <end position="730"/>
    </location>
</feature>
<keyword evidence="17" id="KW-1185">Reference proteome</keyword>
<dbReference type="InterPro" id="IPR050440">
    <property type="entry name" value="Laminin/Netrin_ECM"/>
</dbReference>
<evidence type="ECO:0000256" key="9">
    <source>
        <dbReference type="ARBA" id="ARBA00065673"/>
    </source>
</evidence>
<evidence type="ECO:0000256" key="1">
    <source>
        <dbReference type="ARBA" id="ARBA00004498"/>
    </source>
</evidence>
<dbReference type="PROSITE" id="PS50189">
    <property type="entry name" value="NTR"/>
    <property type="match status" value="1"/>
</dbReference>
<feature type="domain" description="Laminin EGF-like" evidence="13">
    <location>
        <begin position="694"/>
        <end position="747"/>
    </location>
</feature>
<evidence type="ECO:0000256" key="8">
    <source>
        <dbReference type="ARBA" id="ARBA00023292"/>
    </source>
</evidence>
<keyword evidence="3" id="KW-0272">Extracellular matrix</keyword>
<dbReference type="InterPro" id="IPR008993">
    <property type="entry name" value="TIMP-like_OB-fold"/>
</dbReference>
<evidence type="ECO:0000259" key="14">
    <source>
        <dbReference type="PROSITE" id="PS50189"/>
    </source>
</evidence>
<feature type="compositionally biased region" description="Basic and acidic residues" evidence="12">
    <location>
        <begin position="159"/>
        <end position="171"/>
    </location>
</feature>
<dbReference type="Pfam" id="PF00053">
    <property type="entry name" value="EGF_laminin"/>
    <property type="match status" value="2"/>
</dbReference>
<dbReference type="GO" id="GO:0034446">
    <property type="term" value="P:substrate adhesion-dependent cell spreading"/>
    <property type="evidence" value="ECO:0007669"/>
    <property type="project" value="TreeGrafter"/>
</dbReference>
<dbReference type="SMART" id="SM00136">
    <property type="entry name" value="LamNT"/>
    <property type="match status" value="1"/>
</dbReference>
<reference evidence="16" key="2">
    <citation type="submission" date="2025-09" db="UniProtKB">
        <authorList>
            <consortium name="Ensembl"/>
        </authorList>
    </citation>
    <scope>IDENTIFICATION</scope>
</reference>
<dbReference type="GO" id="GO:0009888">
    <property type="term" value="P:tissue development"/>
    <property type="evidence" value="ECO:0007669"/>
    <property type="project" value="TreeGrafter"/>
</dbReference>
<dbReference type="Proteomes" id="UP000694521">
    <property type="component" value="Unplaced"/>
</dbReference>
<dbReference type="PANTHER" id="PTHR10574:SF282">
    <property type="entry name" value="NETRIN-4"/>
    <property type="match status" value="1"/>
</dbReference>
<dbReference type="FunFam" id="2.10.25.10:FF:000200">
    <property type="entry name" value="netrin-4 isoform X1"/>
    <property type="match status" value="1"/>
</dbReference>
<protein>
    <recommendedName>
        <fullName evidence="10">Netrin-4</fullName>
    </recommendedName>
</protein>
<accession>A0A8B9E011</accession>
<dbReference type="InterPro" id="IPR001134">
    <property type="entry name" value="Netrin_domain"/>
</dbReference>
<dbReference type="FunFam" id="2.60.120.260:FF:000048">
    <property type="entry name" value="netrin-4 isoform X1"/>
    <property type="match status" value="1"/>
</dbReference>
<dbReference type="InterPro" id="IPR056863">
    <property type="entry name" value="LMN_ATRN_NET-like_EGF"/>
</dbReference>
<dbReference type="GO" id="GO:0009887">
    <property type="term" value="P:animal organ morphogenesis"/>
    <property type="evidence" value="ECO:0007669"/>
    <property type="project" value="TreeGrafter"/>
</dbReference>
<evidence type="ECO:0000256" key="5">
    <source>
        <dbReference type="ARBA" id="ARBA00022737"/>
    </source>
</evidence>
<dbReference type="AlphaFoldDB" id="A0A8B9E011"/>
<feature type="disulfide bond" evidence="11">
    <location>
        <begin position="661"/>
        <end position="670"/>
    </location>
</feature>
<dbReference type="CDD" id="cd03578">
    <property type="entry name" value="NTR_netrin-4_like"/>
    <property type="match status" value="1"/>
</dbReference>
<keyword evidence="6 11" id="KW-1015">Disulfide bond</keyword>
<proteinExistence type="predicted"/>
<dbReference type="PROSITE" id="PS50027">
    <property type="entry name" value="EGF_LAM_2"/>
    <property type="match status" value="2"/>
</dbReference>
<evidence type="ECO:0000256" key="12">
    <source>
        <dbReference type="SAM" id="MobiDB-lite"/>
    </source>
</evidence>
<dbReference type="Gene3D" id="2.10.25.10">
    <property type="entry name" value="Laminin"/>
    <property type="match status" value="1"/>
</dbReference>
<evidence type="ECO:0000256" key="11">
    <source>
        <dbReference type="PROSITE-ProRule" id="PRU00460"/>
    </source>
</evidence>
<keyword evidence="2" id="KW-0964">Secreted</keyword>
<dbReference type="FunFam" id="2.10.25.10:FF:000333">
    <property type="entry name" value="netrin-4 isoform X2"/>
    <property type="match status" value="1"/>
</dbReference>
<evidence type="ECO:0000259" key="15">
    <source>
        <dbReference type="PROSITE" id="PS51117"/>
    </source>
</evidence>
<dbReference type="SUPFAM" id="SSF57196">
    <property type="entry name" value="EGF/Laminin"/>
    <property type="match status" value="3"/>
</dbReference>
<evidence type="ECO:0000313" key="16">
    <source>
        <dbReference type="Ensembl" id="ENSACDP00005014339.1"/>
    </source>
</evidence>
<dbReference type="CDD" id="cd00055">
    <property type="entry name" value="EGF_Lam"/>
    <property type="match status" value="3"/>
</dbReference>
<keyword evidence="4" id="KW-0732">Signal</keyword>
<dbReference type="Gene3D" id="2.170.300.10">
    <property type="entry name" value="Tie2 ligand-binding domain superfamily"/>
    <property type="match status" value="1"/>
</dbReference>
<dbReference type="SMART" id="SM00643">
    <property type="entry name" value="C345C"/>
    <property type="match status" value="1"/>
</dbReference>
<comment type="subcellular location">
    <subcellularLocation>
        <location evidence="1">Secreted</location>
        <location evidence="1">Extracellular space</location>
        <location evidence="1">Extracellular matrix</location>
    </subcellularLocation>
</comment>
<dbReference type="GO" id="GO:0016477">
    <property type="term" value="P:cell migration"/>
    <property type="evidence" value="ECO:0007669"/>
    <property type="project" value="TreeGrafter"/>
</dbReference>
<feature type="domain" description="NTR" evidence="14">
    <location>
        <begin position="805"/>
        <end position="926"/>
    </location>
</feature>
<reference evidence="16" key="1">
    <citation type="submission" date="2025-08" db="UniProtKB">
        <authorList>
            <consortium name="Ensembl"/>
        </authorList>
    </citation>
    <scope>IDENTIFICATION</scope>
</reference>
<feature type="domain" description="Laminin EGF-like" evidence="13">
    <location>
        <begin position="631"/>
        <end position="693"/>
    </location>
</feature>
<evidence type="ECO:0000313" key="17">
    <source>
        <dbReference type="Proteomes" id="UP000694521"/>
    </source>
</evidence>
<dbReference type="SMART" id="SM00180">
    <property type="entry name" value="EGF_Lam"/>
    <property type="match status" value="3"/>
</dbReference>
<evidence type="ECO:0000256" key="7">
    <source>
        <dbReference type="ARBA" id="ARBA00023180"/>
    </source>
</evidence>
<comment type="subunit">
    <text evidence="9">May form a homodimer.</text>
</comment>
<keyword evidence="8 11" id="KW-0424">Laminin EGF-like domain</keyword>
<name>A0A8B9E011_ANSCY</name>
<dbReference type="InterPro" id="IPR035811">
    <property type="entry name" value="Netrin-4_NTR"/>
</dbReference>
<dbReference type="FunFam" id="2.170.300.10:FF:000001">
    <property type="entry name" value="Laminin subunit beta-1"/>
    <property type="match status" value="1"/>
</dbReference>
<dbReference type="InterPro" id="IPR018933">
    <property type="entry name" value="Netrin_module_non-TIMP"/>
</dbReference>
<feature type="compositionally biased region" description="Low complexity" evidence="12">
    <location>
        <begin position="270"/>
        <end position="280"/>
    </location>
</feature>
<feature type="domain" description="Laminin N-terminal" evidence="15">
    <location>
        <begin position="331"/>
        <end position="560"/>
    </location>
</feature>
<organism evidence="16 17">
    <name type="scientific">Anser cygnoides</name>
    <name type="common">Swan goose</name>
    <dbReference type="NCBI Taxonomy" id="8845"/>
    <lineage>
        <taxon>Eukaryota</taxon>
        <taxon>Metazoa</taxon>
        <taxon>Chordata</taxon>
        <taxon>Craniata</taxon>
        <taxon>Vertebrata</taxon>
        <taxon>Euteleostomi</taxon>
        <taxon>Archelosauria</taxon>
        <taxon>Archosauria</taxon>
        <taxon>Dinosauria</taxon>
        <taxon>Saurischia</taxon>
        <taxon>Theropoda</taxon>
        <taxon>Coelurosauria</taxon>
        <taxon>Aves</taxon>
        <taxon>Neognathae</taxon>
        <taxon>Galloanserae</taxon>
        <taxon>Anseriformes</taxon>
        <taxon>Anatidae</taxon>
        <taxon>Anserinae</taxon>
        <taxon>Anser</taxon>
    </lineage>
</organism>
<dbReference type="Gene3D" id="2.40.50.120">
    <property type="match status" value="1"/>
</dbReference>
<evidence type="ECO:0000256" key="6">
    <source>
        <dbReference type="ARBA" id="ARBA00023157"/>
    </source>
</evidence>
<dbReference type="SUPFAM" id="SSF50242">
    <property type="entry name" value="TIMP-like"/>
    <property type="match status" value="1"/>
</dbReference>
<dbReference type="GO" id="GO:0007411">
    <property type="term" value="P:axon guidance"/>
    <property type="evidence" value="ECO:0007669"/>
    <property type="project" value="TreeGrafter"/>
</dbReference>
<dbReference type="GO" id="GO:0043256">
    <property type="term" value="C:laminin complex"/>
    <property type="evidence" value="ECO:0007669"/>
    <property type="project" value="TreeGrafter"/>
</dbReference>
<keyword evidence="5" id="KW-0677">Repeat</keyword>
<dbReference type="PROSITE" id="PS01248">
    <property type="entry name" value="EGF_LAM_1"/>
    <property type="match status" value="1"/>
</dbReference>
<feature type="region of interest" description="Disordered" evidence="12">
    <location>
        <begin position="159"/>
        <end position="182"/>
    </location>
</feature>
<dbReference type="Gene3D" id="2.60.120.260">
    <property type="entry name" value="Galactose-binding domain-like"/>
    <property type="match status" value="1"/>
</dbReference>
<evidence type="ECO:0000256" key="3">
    <source>
        <dbReference type="ARBA" id="ARBA00022530"/>
    </source>
</evidence>
<dbReference type="Pfam" id="PF00055">
    <property type="entry name" value="Laminin_N"/>
    <property type="match status" value="1"/>
</dbReference>
<evidence type="ECO:0000256" key="10">
    <source>
        <dbReference type="ARBA" id="ARBA00068275"/>
    </source>
</evidence>
<dbReference type="PRINTS" id="PR00011">
    <property type="entry name" value="EGFLAMININ"/>
</dbReference>
<sequence length="927" mass="99351">MSCLRSSGIFPLFAPTVQATGPIQQHKVPLLCLCCKHVLTTRSSSCPSDSLPSTQPLSPHFPITGCCSSHSFLNRDWVRSHSPSPSTDTAACLLSQDSVGHLSSAISCPPAQGLLQSSPCPCQPFLLLPSISHSPCPDNCSPVLADPSRRWCRACWRSSDRSGSDRRREAAGRGPAGGRGVPACAGGWKALPRRAQGLCPPAEQGEMTAAMPANRLCGVQAGAEKSASGPRSADLHLSGYGHRDNAAPGLRRPAAASSSQPEHPPGSVSAAARPRAAEPALSTSPPSLPWRPRSARQGGGKAGALPSPPRTPAAAGIGRGLGNAAGAGSPCEKACNPRMGNLAHGRALRTETACGRHATESFCAYTEDAARRCKPPACGRCSGAHAGLAHPAAAMADSSFRRPRTWWQAARDAPQETIRLDLEAAFYFTHLILVFKSPRPAAMVLERSQDFGETWKPYKYFAANCSAAFGLEDDVARKGALCTSRYSNPFPCTGGEVIYRALSPPLAAQDPYSAEAQAQLKVTNLRVRLLERQSCPCLLPAPQAPPAPHYAVYDFIVKGSCFCNGHADRCVPVSGFRPVKAAGVFQVVHGKCMCKHNTAGPHCQHCAPLYNDRPWQAADGKTGAPRECQSCKCNGHADTCHFDMDAWLASGNRSGGVCDNCQHNTEGQHCQRCKPGFYRDLRKPFSAPDACKPCSCHPLGSAALPLGPRTFCDPSTGDCPCKPGVAGPRCDRCLPGYWGFGADGCRPCDCARSCHPRTGDCRSGSADTSWHQEALPFPPAFNESEPAWGWEDEQGFSALRHSGKCECKEQVLGNPKVFCGMKYTYVIKTKILSAHDKGSHAEVNVKIKKVLKSTKLKILRGKRMLYPESWTNRGCTCPILNPGLEYLVAGHEDVRTGRLIVNMKSFVHQWKSALGRKVLEILKRDCN</sequence>
<dbReference type="GO" id="GO:0005886">
    <property type="term" value="C:plasma membrane"/>
    <property type="evidence" value="ECO:0007669"/>
    <property type="project" value="UniProtKB-ARBA"/>
</dbReference>
<evidence type="ECO:0000256" key="2">
    <source>
        <dbReference type="ARBA" id="ARBA00022525"/>
    </source>
</evidence>
<dbReference type="PROSITE" id="PS51117">
    <property type="entry name" value="LAMININ_NTER"/>
    <property type="match status" value="1"/>
</dbReference>
<dbReference type="GO" id="GO:0070831">
    <property type="term" value="P:basement membrane assembly"/>
    <property type="evidence" value="ECO:0007669"/>
    <property type="project" value="TreeGrafter"/>
</dbReference>
<dbReference type="InterPro" id="IPR008211">
    <property type="entry name" value="Laminin_N"/>
</dbReference>
<dbReference type="Ensembl" id="ENSACDT00005017246.1">
    <property type="protein sequence ID" value="ENSACDP00005014339.1"/>
    <property type="gene ID" value="ENSACDG00005010521.1"/>
</dbReference>